<dbReference type="EMBL" id="JAEFBJ010000008">
    <property type="protein sequence ID" value="KAG7583132.1"/>
    <property type="molecule type" value="Genomic_DNA"/>
</dbReference>
<proteinExistence type="predicted"/>
<feature type="region of interest" description="Disordered" evidence="2">
    <location>
        <begin position="123"/>
        <end position="200"/>
    </location>
</feature>
<sequence length="1452" mass="163179">MSQEDQDDMTDTSSDQGTDTSAQPTPDAMVLPPENPAVAQAERHPAVPAAAVPAAVAAVAAAEVADAADNAALGHAVAANRGTNLDDLVQTILDRLDGQDARTTERIDALVAAQVAAQAQIERLRRRRRDAQHRDDQEGLPSPSTPAAERSENQRRRPASIIVGSVDEHPREGLPHGHTLPSTRSLQNRPAESSDPTPDLELERMNTMLKDMSSKMHRATSSAPELEKVLEETQRSPFTTRISEVRVHHVKNKVKLIPYNGLTDPKPFLKSLSIAINRAHFSAVERDAGSCQLFVENLIDDALNWFSRLEANTIDSYHQLTSVFLQHHSIFMVKGTSNADLWTMSQKDKEPLRKFIERFKKVVSSIVITDDAAIAALRNACSYESRFREDLVITQPATLEDALHRANRFIEVEEEKAAMAKRQPKASSSKDKSHDEHNEPRQHYDRDYAKNDKAKRAATYAVGGSDSQPSKPWNKYYRETDPKRNQAYCEFHKVSGHSTDECRQLQLLLLSKFKKGDLDVEHERRQVAAHKDNLHHPVQKDDRNKRNDPRPNERARDNDRRPGPPKRNRDGPRHDDNAPVPRNRIHMIMGGLTTCRDSVRSIRNYRRQAEVRRDWIANSTPTVDNTEPITFTEADAAGLSGPHNDPLVVELIIDESAVTKVLIDTGSSVNVIFKDVLIQMGVDLRSAEHNVQPLTGFDGDTVMTVGTIMLPVYVGGTMNCFNFAVVDKPIVYNVILGTPWLHKMKAVASTYHQCVKFPTAHGIYTLRGDPLVARTCFIIERQLRNARAFVIAEPALQRNARSVPATESVIQVNIDTSDPSRCVGIGSDLPQQLKEDLVGFLRQNVMTFAWSMADMTGIAPEVTCHELNVDSTYKPVKQKRRKLGPERATAVNEEVKKLLDAGSIVEVRYPDWLSNPVVVKKKNGKWRVCVDFTDLNKACPKDSFPLPRIDQLVEATAGNELLSFMDAFSGYNQILMHKNDREKTAFITDQGTFCYKVMPFGLKNAGATYQRLVNRMFADQLGRTMEVYIDDMLVKSTHAAEHISHLQQCFQVLNKYNMKLNPAKCTFGVTSGEFLGYLVTKRGIEANPKQISALINLPSPRNTREVQRLTGRIAALNRFISRSTDKCLPFYQLLRSNKKFEWDHKCEEAFKQLKDYLSTPPILAKPEQGETLYLYIAVSGSAVSGVLIREDRGEQHPIFYVSSTHCLTVIFVVGTLLECSSPAFPVMRPSKSCVRSMKAPAAIILACQRHAPIIHAPTELLRTATPPYPFMRWAMDIVGPFPASRQKKYLLIMMDYFTKWAEAESYARIQSKFKGFCANWRIRLRKPTPRYPQGNGQAKATNKTIIDGLKKCLKKKKKVHGPTNLMVYCGRTAPLHAEGLAKRLSRLLMGWKLWHHLKSAFPRLDDPCSSRILHSTTKFSSITSTPSKNSATKPSFAFRTTSRPRQNFTTRR</sequence>
<dbReference type="Pfam" id="PF03732">
    <property type="entry name" value="Retrotrans_gag"/>
    <property type="match status" value="1"/>
</dbReference>
<feature type="compositionally biased region" description="Acidic residues" evidence="2">
    <location>
        <begin position="1"/>
        <end position="10"/>
    </location>
</feature>
<feature type="compositionally biased region" description="Polar residues" evidence="2">
    <location>
        <begin position="180"/>
        <end position="196"/>
    </location>
</feature>
<organism evidence="4 5">
    <name type="scientific">Arabidopsis suecica</name>
    <name type="common">Swedish thale-cress</name>
    <name type="synonym">Cardaminopsis suecica</name>
    <dbReference type="NCBI Taxonomy" id="45249"/>
    <lineage>
        <taxon>Eukaryota</taxon>
        <taxon>Viridiplantae</taxon>
        <taxon>Streptophyta</taxon>
        <taxon>Embryophyta</taxon>
        <taxon>Tracheophyta</taxon>
        <taxon>Spermatophyta</taxon>
        <taxon>Magnoliopsida</taxon>
        <taxon>eudicotyledons</taxon>
        <taxon>Gunneridae</taxon>
        <taxon>Pentapetalae</taxon>
        <taxon>rosids</taxon>
        <taxon>malvids</taxon>
        <taxon>Brassicales</taxon>
        <taxon>Brassicaceae</taxon>
        <taxon>Camelineae</taxon>
        <taxon>Arabidopsis</taxon>
    </lineage>
</organism>
<feature type="region of interest" description="Disordered" evidence="2">
    <location>
        <begin position="1419"/>
        <end position="1452"/>
    </location>
</feature>
<keyword evidence="5" id="KW-1185">Reference proteome</keyword>
<keyword evidence="1" id="KW-0511">Multifunctional enzyme</keyword>
<feature type="region of interest" description="Disordered" evidence="2">
    <location>
        <begin position="414"/>
        <end position="478"/>
    </location>
</feature>
<dbReference type="InterPro" id="IPR041577">
    <property type="entry name" value="RT_RNaseH_2"/>
</dbReference>
<feature type="compositionally biased region" description="Low complexity" evidence="2">
    <location>
        <begin position="11"/>
        <end position="23"/>
    </location>
</feature>
<evidence type="ECO:0000313" key="4">
    <source>
        <dbReference type="EMBL" id="KAG7583132.1"/>
    </source>
</evidence>
<dbReference type="InterPro" id="IPR005162">
    <property type="entry name" value="Retrotrans_gag_dom"/>
</dbReference>
<dbReference type="InterPro" id="IPR000477">
    <property type="entry name" value="RT_dom"/>
</dbReference>
<evidence type="ECO:0000313" key="5">
    <source>
        <dbReference type="Proteomes" id="UP000694251"/>
    </source>
</evidence>
<dbReference type="CDD" id="cd00303">
    <property type="entry name" value="retropepsin_like"/>
    <property type="match status" value="1"/>
</dbReference>
<feature type="compositionally biased region" description="Basic and acidic residues" evidence="2">
    <location>
        <begin position="527"/>
        <end position="577"/>
    </location>
</feature>
<dbReference type="OrthoDB" id="1109309at2759"/>
<protein>
    <submittedName>
        <fullName evidence="4">Aspartic peptidase domain superfamily</fullName>
    </submittedName>
</protein>
<dbReference type="InterPro" id="IPR050951">
    <property type="entry name" value="Retrovirus_Pol_polyprotein"/>
</dbReference>
<dbReference type="PANTHER" id="PTHR37984:SF5">
    <property type="entry name" value="PROTEIN NYNRIN-LIKE"/>
    <property type="match status" value="1"/>
</dbReference>
<gene>
    <name evidence="4" type="ORF">ISN44_As08g026660</name>
</gene>
<dbReference type="PROSITE" id="PS50878">
    <property type="entry name" value="RT_POL"/>
    <property type="match status" value="1"/>
</dbReference>
<comment type="caution">
    <text evidence="4">The sequence shown here is derived from an EMBL/GenBank/DDBJ whole genome shotgun (WGS) entry which is preliminary data.</text>
</comment>
<evidence type="ECO:0000259" key="3">
    <source>
        <dbReference type="PROSITE" id="PS50878"/>
    </source>
</evidence>
<accession>A0A8T2BC67</accession>
<dbReference type="GO" id="GO:0003824">
    <property type="term" value="F:catalytic activity"/>
    <property type="evidence" value="ECO:0007669"/>
    <property type="project" value="UniProtKB-KW"/>
</dbReference>
<feature type="region of interest" description="Disordered" evidence="2">
    <location>
        <begin position="527"/>
        <end position="584"/>
    </location>
</feature>
<dbReference type="CDD" id="cd01647">
    <property type="entry name" value="RT_LTR"/>
    <property type="match status" value="1"/>
</dbReference>
<dbReference type="Pfam" id="PF00078">
    <property type="entry name" value="RVT_1"/>
    <property type="match status" value="1"/>
</dbReference>
<dbReference type="PANTHER" id="PTHR37984">
    <property type="entry name" value="PROTEIN CBG26694"/>
    <property type="match status" value="1"/>
</dbReference>
<evidence type="ECO:0000256" key="2">
    <source>
        <dbReference type="SAM" id="MobiDB-lite"/>
    </source>
</evidence>
<reference evidence="4 5" key="1">
    <citation type="submission" date="2020-12" db="EMBL/GenBank/DDBJ databases">
        <title>Concerted genomic and epigenomic changes stabilize Arabidopsis allopolyploids.</title>
        <authorList>
            <person name="Chen Z."/>
        </authorList>
    </citation>
    <scope>NUCLEOTIDE SEQUENCE [LARGE SCALE GENOMIC DNA]</scope>
    <source>
        <strain evidence="4">As9502</strain>
        <tissue evidence="4">Leaf</tissue>
    </source>
</reference>
<feature type="region of interest" description="Disordered" evidence="2">
    <location>
        <begin position="1"/>
        <end position="33"/>
    </location>
</feature>
<feature type="domain" description="Reverse transcriptase" evidence="3">
    <location>
        <begin position="901"/>
        <end position="1079"/>
    </location>
</feature>
<evidence type="ECO:0000256" key="1">
    <source>
        <dbReference type="ARBA" id="ARBA00023268"/>
    </source>
</evidence>
<feature type="compositionally biased region" description="Basic and acidic residues" evidence="2">
    <location>
        <begin position="428"/>
        <end position="455"/>
    </location>
</feature>
<name>A0A8T2BC67_ARASU</name>
<dbReference type="Pfam" id="PF17919">
    <property type="entry name" value="RT_RNaseH_2"/>
    <property type="match status" value="1"/>
</dbReference>
<feature type="compositionally biased region" description="Basic and acidic residues" evidence="2">
    <location>
        <begin position="166"/>
        <end position="175"/>
    </location>
</feature>
<dbReference type="Proteomes" id="UP000694251">
    <property type="component" value="Chromosome 8"/>
</dbReference>